<gene>
    <name evidence="2" type="ORF">BWY43_00184</name>
</gene>
<dbReference type="CDD" id="cd07344">
    <property type="entry name" value="M48_yhfN_like"/>
    <property type="match status" value="1"/>
</dbReference>
<dbReference type="Proteomes" id="UP000485367">
    <property type="component" value="Unassembled WGS sequence"/>
</dbReference>
<proteinExistence type="predicted"/>
<organism evidence="2">
    <name type="scientific">candidate division WS2 bacterium ADurb.Bin280</name>
    <dbReference type="NCBI Taxonomy" id="1852829"/>
    <lineage>
        <taxon>Bacteria</taxon>
        <taxon>candidate division WS2</taxon>
    </lineage>
</organism>
<dbReference type="InterPro" id="IPR002725">
    <property type="entry name" value="YgjP-like_metallopeptidase"/>
</dbReference>
<dbReference type="Gene3D" id="3.30.2010.10">
    <property type="entry name" value="Metalloproteases ('zincins'), catalytic domain"/>
    <property type="match status" value="1"/>
</dbReference>
<evidence type="ECO:0000259" key="1">
    <source>
        <dbReference type="Pfam" id="PF01863"/>
    </source>
</evidence>
<comment type="caution">
    <text evidence="2">The sequence shown here is derived from an EMBL/GenBank/DDBJ whole genome shotgun (WGS) entry which is preliminary data.</text>
</comment>
<dbReference type="InterPro" id="IPR053136">
    <property type="entry name" value="UTP_pyrophosphatase-like"/>
</dbReference>
<evidence type="ECO:0000313" key="2">
    <source>
        <dbReference type="EMBL" id="OQA53111.1"/>
    </source>
</evidence>
<dbReference type="EMBL" id="MWBO01000010">
    <property type="protein sequence ID" value="OQA53111.1"/>
    <property type="molecule type" value="Genomic_DNA"/>
</dbReference>
<sequence>MKPKKRRLIAMSLIALHAPDVADPVDFDRCIDFELKRSRRKTLSLEVRAGKLIVRSPLFLSDRDILQFIKQKKAWINKKIRETNNSDKVISSDEIFFLGEILKVVPSDVFKWELDAENKCLLIAGKKIKNSAVLKNFYKTQTKVLIEEIIDEFKNDFCFETGKIRYRFYKSRWGSCSSANVLSFNAYLSATPREVIRYVVVHELCHINHKNHKKDFWRSVEKYDSYFKNHRRILKKQCIENL</sequence>
<dbReference type="PANTHER" id="PTHR30399:SF1">
    <property type="entry name" value="UTP PYROPHOSPHATASE"/>
    <property type="match status" value="1"/>
</dbReference>
<feature type="domain" description="YgjP-like metallopeptidase" evidence="1">
    <location>
        <begin position="41"/>
        <end position="236"/>
    </location>
</feature>
<name>A0A1V5SFZ4_9BACT</name>
<protein>
    <submittedName>
        <fullName evidence="2">WLM domain protein</fullName>
    </submittedName>
</protein>
<dbReference type="Pfam" id="PF01863">
    <property type="entry name" value="YgjP-like"/>
    <property type="match status" value="1"/>
</dbReference>
<accession>A0A1V5SFZ4</accession>
<dbReference type="AlphaFoldDB" id="A0A1V5SFZ4"/>
<dbReference type="PANTHER" id="PTHR30399">
    <property type="entry name" value="UNCHARACTERIZED PROTEIN YGJP"/>
    <property type="match status" value="1"/>
</dbReference>
<reference evidence="2" key="1">
    <citation type="submission" date="2017-02" db="EMBL/GenBank/DDBJ databases">
        <title>Delving into the versatile metabolic prowess of the omnipresent phylum Bacteroidetes.</title>
        <authorList>
            <person name="Nobu M.K."/>
            <person name="Mei R."/>
            <person name="Narihiro T."/>
            <person name="Kuroda K."/>
            <person name="Liu W.-T."/>
        </authorList>
    </citation>
    <scope>NUCLEOTIDE SEQUENCE</scope>
    <source>
        <strain evidence="2">ADurb.Bin280</strain>
    </source>
</reference>